<gene>
    <name evidence="1" type="ORF">SDC9_167053</name>
</gene>
<dbReference type="AlphaFoldDB" id="A0A645FYQ4"/>
<comment type="caution">
    <text evidence="1">The sequence shown here is derived from an EMBL/GenBank/DDBJ whole genome shotgun (WGS) entry which is preliminary data.</text>
</comment>
<proteinExistence type="predicted"/>
<reference evidence="1" key="1">
    <citation type="submission" date="2019-08" db="EMBL/GenBank/DDBJ databases">
        <authorList>
            <person name="Kucharzyk K."/>
            <person name="Murdoch R.W."/>
            <person name="Higgins S."/>
            <person name="Loffler F."/>
        </authorList>
    </citation>
    <scope>NUCLEOTIDE SEQUENCE</scope>
</reference>
<sequence length="214" mass="23577">MTMTREEIAANSLTNTQGRAWAYRETIARMGQQGTKETEIAPLLNIRLNEVKIETQNPLTQIIGKLNIAQTDYFKNQDNKLYAISEIGYMELGNNIKIALMPGEIIPGLVTGTGDTVGEDVLSGNDFGYPSLNELAGGEVNVFGLANDAIGYVISDNDYTLFYIGNPNSDGLSSKLFGYNYTHYQELFSMGKHTASTLITDFKKMFSEIKKSAS</sequence>
<organism evidence="1">
    <name type="scientific">bioreactor metagenome</name>
    <dbReference type="NCBI Taxonomy" id="1076179"/>
    <lineage>
        <taxon>unclassified sequences</taxon>
        <taxon>metagenomes</taxon>
        <taxon>ecological metagenomes</taxon>
    </lineage>
</organism>
<evidence type="ECO:0000313" key="1">
    <source>
        <dbReference type="EMBL" id="MPN19681.1"/>
    </source>
</evidence>
<name>A0A645FYQ4_9ZZZZ</name>
<protein>
    <submittedName>
        <fullName evidence="1">Uncharacterized protein</fullName>
    </submittedName>
</protein>
<dbReference type="EMBL" id="VSSQ01067283">
    <property type="protein sequence ID" value="MPN19681.1"/>
    <property type="molecule type" value="Genomic_DNA"/>
</dbReference>
<accession>A0A645FYQ4</accession>